<feature type="domain" description="ATP-grasp" evidence="5">
    <location>
        <begin position="120"/>
        <end position="310"/>
    </location>
</feature>
<keyword evidence="7" id="KW-1185">Reference proteome</keyword>
<protein>
    <submittedName>
        <fullName evidence="6">Biotin carboxylase</fullName>
    </submittedName>
</protein>
<evidence type="ECO:0000256" key="1">
    <source>
        <dbReference type="ARBA" id="ARBA00022598"/>
    </source>
</evidence>
<evidence type="ECO:0000256" key="2">
    <source>
        <dbReference type="ARBA" id="ARBA00022741"/>
    </source>
</evidence>
<dbReference type="Pfam" id="PF18603">
    <property type="entry name" value="LAL_C2"/>
    <property type="match status" value="1"/>
</dbReference>
<dbReference type="PANTHER" id="PTHR43585:SF2">
    <property type="entry name" value="ATP-GRASP ENZYME FSQD"/>
    <property type="match status" value="1"/>
</dbReference>
<sequence>MTDSPTAPSTPAHVLLVGGMRVIQDLVRDQPGVRTTLIHRAHKIQDQDARRNLRLLGASSDDPAEWIALARAVHELDPFSAVGAFHEFEQDKAAHIARALGLPFHAPEVIERVRDKLRMRERLRDSGLDPTPSARVSSGAQLLDFARLHGYPLIVKPVDGWASTSILTVRSDAEAQQVSAQLEAQNLSSALVEPFLEGREFSVEALSERGEHRVVAITQKFKDPVTFVEIGHLVPAPLEARERHDLEVFVIRLLSALGVQDGVSHTEVMLTAQGPRAIETHTRPGGDFIPELVQEALGVDLFRLLARQTLGQRVLPELDAALRSAQQHYAAIWFVTPEQPGILEEVRGIEQAWSGEGVRAVELLLEPGAGVEPVRHSFHRGAYARATAPDPQQALERARDALKALEFRVIPPAQPERAQENVAAPA</sequence>
<dbReference type="PANTHER" id="PTHR43585">
    <property type="entry name" value="FUMIPYRROLE BIOSYNTHESIS PROTEIN C"/>
    <property type="match status" value="1"/>
</dbReference>
<name>A0A841I1K8_9DEIO</name>
<dbReference type="GO" id="GO:0005524">
    <property type="term" value="F:ATP binding"/>
    <property type="evidence" value="ECO:0007669"/>
    <property type="project" value="UniProtKB-UniRule"/>
</dbReference>
<dbReference type="EMBL" id="JACHHG010000005">
    <property type="protein sequence ID" value="MBB6098310.1"/>
    <property type="molecule type" value="Genomic_DNA"/>
</dbReference>
<dbReference type="InterPro" id="IPR052032">
    <property type="entry name" value="ATP-dep_AA_Ligase"/>
</dbReference>
<dbReference type="Pfam" id="PF13535">
    <property type="entry name" value="ATP-grasp_4"/>
    <property type="match status" value="1"/>
</dbReference>
<keyword evidence="1" id="KW-0436">Ligase</keyword>
<reference evidence="6 7" key="1">
    <citation type="submission" date="2020-08" db="EMBL/GenBank/DDBJ databases">
        <title>Genomic Encyclopedia of Type Strains, Phase IV (KMG-IV): sequencing the most valuable type-strain genomes for metagenomic binning, comparative biology and taxonomic classification.</title>
        <authorList>
            <person name="Goeker M."/>
        </authorList>
    </citation>
    <scope>NUCLEOTIDE SEQUENCE [LARGE SCALE GENOMIC DNA]</scope>
    <source>
        <strain evidence="6 7">DSM 21458</strain>
    </source>
</reference>
<dbReference type="RefSeq" id="WP_183986583.1">
    <property type="nucleotide sequence ID" value="NZ_JACHHG010000005.1"/>
</dbReference>
<evidence type="ECO:0000256" key="3">
    <source>
        <dbReference type="ARBA" id="ARBA00022840"/>
    </source>
</evidence>
<keyword evidence="3 4" id="KW-0067">ATP-binding</keyword>
<dbReference type="SUPFAM" id="SSF56059">
    <property type="entry name" value="Glutathione synthetase ATP-binding domain-like"/>
    <property type="match status" value="1"/>
</dbReference>
<dbReference type="GO" id="GO:0016874">
    <property type="term" value="F:ligase activity"/>
    <property type="evidence" value="ECO:0007669"/>
    <property type="project" value="UniProtKB-KW"/>
</dbReference>
<dbReference type="Gene3D" id="3.30.470.20">
    <property type="entry name" value="ATP-grasp fold, B domain"/>
    <property type="match status" value="1"/>
</dbReference>
<dbReference type="InterPro" id="IPR011761">
    <property type="entry name" value="ATP-grasp"/>
</dbReference>
<dbReference type="PROSITE" id="PS50975">
    <property type="entry name" value="ATP_GRASP"/>
    <property type="match status" value="1"/>
</dbReference>
<proteinExistence type="predicted"/>
<dbReference type="GO" id="GO:0046872">
    <property type="term" value="F:metal ion binding"/>
    <property type="evidence" value="ECO:0007669"/>
    <property type="project" value="InterPro"/>
</dbReference>
<dbReference type="InterPro" id="IPR040570">
    <property type="entry name" value="LAL_C2"/>
</dbReference>
<evidence type="ECO:0000256" key="4">
    <source>
        <dbReference type="PROSITE-ProRule" id="PRU00409"/>
    </source>
</evidence>
<accession>A0A841I1K8</accession>
<dbReference type="AlphaFoldDB" id="A0A841I1K8"/>
<comment type="caution">
    <text evidence="6">The sequence shown here is derived from an EMBL/GenBank/DDBJ whole genome shotgun (WGS) entry which is preliminary data.</text>
</comment>
<gene>
    <name evidence="6" type="ORF">HNR42_001735</name>
</gene>
<evidence type="ECO:0000313" key="7">
    <source>
        <dbReference type="Proteomes" id="UP000569951"/>
    </source>
</evidence>
<evidence type="ECO:0000259" key="5">
    <source>
        <dbReference type="PROSITE" id="PS50975"/>
    </source>
</evidence>
<evidence type="ECO:0000313" key="6">
    <source>
        <dbReference type="EMBL" id="MBB6098310.1"/>
    </source>
</evidence>
<organism evidence="6 7">
    <name type="scientific">Deinobacterium chartae</name>
    <dbReference type="NCBI Taxonomy" id="521158"/>
    <lineage>
        <taxon>Bacteria</taxon>
        <taxon>Thermotogati</taxon>
        <taxon>Deinococcota</taxon>
        <taxon>Deinococci</taxon>
        <taxon>Deinococcales</taxon>
        <taxon>Deinococcaceae</taxon>
        <taxon>Deinobacterium</taxon>
    </lineage>
</organism>
<dbReference type="Proteomes" id="UP000569951">
    <property type="component" value="Unassembled WGS sequence"/>
</dbReference>
<keyword evidence="2 4" id="KW-0547">Nucleotide-binding</keyword>